<reference evidence="4 5" key="1">
    <citation type="submission" date="2022-04" db="EMBL/GenBank/DDBJ databases">
        <title>Spirosoma sp. strain RP8 genome sequencing and assembly.</title>
        <authorList>
            <person name="Jung Y."/>
        </authorList>
    </citation>
    <scope>NUCLEOTIDE SEQUENCE [LARGE SCALE GENOMIC DNA]</scope>
    <source>
        <strain evidence="4 5">RP8</strain>
    </source>
</reference>
<dbReference type="RefSeq" id="WP_232560828.1">
    <property type="nucleotide sequence ID" value="NZ_JALPRF010000002.1"/>
</dbReference>
<protein>
    <submittedName>
        <fullName evidence="4">ScyD/ScyE family protein</fullName>
    </submittedName>
</protein>
<dbReference type="InterPro" id="IPR011041">
    <property type="entry name" value="Quinoprot_gluc/sorb_DH_b-prop"/>
</dbReference>
<evidence type="ECO:0000313" key="5">
    <source>
        <dbReference type="Proteomes" id="UP001202180"/>
    </source>
</evidence>
<dbReference type="Gene3D" id="2.130.10.10">
    <property type="entry name" value="YVTN repeat-like/Quinoprotein amine dehydrogenase"/>
    <property type="match status" value="1"/>
</dbReference>
<dbReference type="InterPro" id="IPR015943">
    <property type="entry name" value="WD40/YVTN_repeat-like_dom_sf"/>
</dbReference>
<dbReference type="NCBIfam" id="NF033206">
    <property type="entry name" value="ScyE_fam"/>
    <property type="match status" value="1"/>
</dbReference>
<dbReference type="Proteomes" id="UP001202180">
    <property type="component" value="Unassembled WGS sequence"/>
</dbReference>
<dbReference type="SUPFAM" id="SSF50952">
    <property type="entry name" value="Soluble quinoprotein glucose dehydrogenase"/>
    <property type="match status" value="1"/>
</dbReference>
<dbReference type="PROSITE" id="PS51257">
    <property type="entry name" value="PROKAR_LIPOPROTEIN"/>
    <property type="match status" value="1"/>
</dbReference>
<sequence length="334" mass="35583">MKTKLLSVFSLCALLAATSCQDHREPPASGQLPTPTTLASGLGAPIGLARDAKGQIWVTEAGAGRVSVITPDGNKYPVITGFSVTVSPENTPDGLNHLAYKDGMLYILHGVDDKLYKADVSNFKPGDPAMTVSQLSSEPIGQFVLNYKFKEDTDDSNLYNLTFAPNGDLYITDAAANAIIRRTPNGALSVFTELANIDNPTTVGPPKINVVPTSITFDGDKFLVTTLIGFPFPVGKARIYKISQDGSVDTFQEGYTTMVDLLLAPDKRIITLSVGEFGPQGFAQNSGNIKQTVNGQTTTLLTGLNYPTSIIAGTAANTYYVSSLIDGTVKKITY</sequence>
<evidence type="ECO:0000256" key="2">
    <source>
        <dbReference type="PROSITE-ProRule" id="PRU00504"/>
    </source>
</evidence>
<keyword evidence="5" id="KW-1185">Reference proteome</keyword>
<keyword evidence="1" id="KW-0677">Repeat</keyword>
<organism evidence="4 5">
    <name type="scientific">Spirosoma liriopis</name>
    <dbReference type="NCBI Taxonomy" id="2937440"/>
    <lineage>
        <taxon>Bacteria</taxon>
        <taxon>Pseudomonadati</taxon>
        <taxon>Bacteroidota</taxon>
        <taxon>Cytophagia</taxon>
        <taxon>Cytophagales</taxon>
        <taxon>Cytophagaceae</taxon>
        <taxon>Spirosoma</taxon>
    </lineage>
</organism>
<dbReference type="Gene3D" id="2.40.10.500">
    <property type="match status" value="1"/>
</dbReference>
<dbReference type="EMBL" id="JALPRF010000002">
    <property type="protein sequence ID" value="MCK8492249.1"/>
    <property type="molecule type" value="Genomic_DNA"/>
</dbReference>
<evidence type="ECO:0000256" key="1">
    <source>
        <dbReference type="ARBA" id="ARBA00022737"/>
    </source>
</evidence>
<evidence type="ECO:0000313" key="4">
    <source>
        <dbReference type="EMBL" id="MCK8492249.1"/>
    </source>
</evidence>
<feature type="signal peptide" evidence="3">
    <location>
        <begin position="1"/>
        <end position="24"/>
    </location>
</feature>
<gene>
    <name evidence="4" type="ORF">M0L20_10350</name>
</gene>
<dbReference type="InterPro" id="IPR048031">
    <property type="entry name" value="ScyD/ScyE-like"/>
</dbReference>
<evidence type="ECO:0000256" key="3">
    <source>
        <dbReference type="SAM" id="SignalP"/>
    </source>
</evidence>
<name>A0ABT0HJA6_9BACT</name>
<keyword evidence="3" id="KW-0732">Signal</keyword>
<accession>A0ABT0HJA6</accession>
<feature type="repeat" description="NHL" evidence="2">
    <location>
        <begin position="45"/>
        <end position="72"/>
    </location>
</feature>
<dbReference type="InterPro" id="IPR001258">
    <property type="entry name" value="NHL_repeat"/>
</dbReference>
<proteinExistence type="predicted"/>
<dbReference type="PROSITE" id="PS51125">
    <property type="entry name" value="NHL"/>
    <property type="match status" value="1"/>
</dbReference>
<comment type="caution">
    <text evidence="4">The sequence shown here is derived from an EMBL/GenBank/DDBJ whole genome shotgun (WGS) entry which is preliminary data.</text>
</comment>
<feature type="chain" id="PRO_5046427722" evidence="3">
    <location>
        <begin position="25"/>
        <end position="334"/>
    </location>
</feature>